<proteinExistence type="predicted"/>
<keyword evidence="2" id="KW-1185">Reference proteome</keyword>
<accession>K9YWF4</accession>
<dbReference type="STRING" id="13035.Dacsa_2633"/>
<protein>
    <recommendedName>
        <fullName evidence="3">Metallophosphatase</fullName>
    </recommendedName>
</protein>
<dbReference type="AlphaFoldDB" id="K9YWF4"/>
<dbReference type="EMBL" id="CP003944">
    <property type="protein sequence ID" value="AFZ51219.1"/>
    <property type="molecule type" value="Genomic_DNA"/>
</dbReference>
<name>K9YWF4_DACS8</name>
<evidence type="ECO:0000313" key="1">
    <source>
        <dbReference type="EMBL" id="AFZ51219.1"/>
    </source>
</evidence>
<dbReference type="SUPFAM" id="SSF56300">
    <property type="entry name" value="Metallo-dependent phosphatases"/>
    <property type="match status" value="1"/>
</dbReference>
<dbReference type="PATRIC" id="fig|13035.3.peg.3004"/>
<dbReference type="Gene3D" id="3.60.21.10">
    <property type="match status" value="1"/>
</dbReference>
<dbReference type="Proteomes" id="UP000010482">
    <property type="component" value="Chromosome"/>
</dbReference>
<dbReference type="eggNOG" id="COG0639">
    <property type="taxonomic scope" value="Bacteria"/>
</dbReference>
<evidence type="ECO:0008006" key="3">
    <source>
        <dbReference type="Google" id="ProtNLM"/>
    </source>
</evidence>
<organism evidence="1 2">
    <name type="scientific">Dactylococcopsis salina (strain PCC 8305)</name>
    <name type="common">Myxobactron salinum</name>
    <dbReference type="NCBI Taxonomy" id="13035"/>
    <lineage>
        <taxon>Bacteria</taxon>
        <taxon>Bacillati</taxon>
        <taxon>Cyanobacteriota</taxon>
        <taxon>Cyanophyceae</taxon>
        <taxon>Nodosilineales</taxon>
        <taxon>Cymatolegaceae</taxon>
        <taxon>Dactylococcopsis</taxon>
    </lineage>
</organism>
<dbReference type="OrthoDB" id="483014at2"/>
<dbReference type="KEGG" id="dsl:Dacsa_2633"/>
<sequence>MFVKSEEAGTMTQWAILSGIEGNLQAYEAVLADIKGQEIPVTAIYILGDSIGLQGDNEAVVQRIQFPYADEVKPQVCTGWWEEQCFNLYALSGFGEAPELRDRYGTDAILKLWESVSRETVQWLRSLDFGFHEEDCLLIHGSTVSYDDELTPETPAIQICDRVLRAEAETLFCARSGLTFTYSVERASLDSSTRTLEKTQQTSQETLASCRVIGVGNVGQTPQRATYTLYQPLTKQVTFQTVDYDSH</sequence>
<dbReference type="InterPro" id="IPR029052">
    <property type="entry name" value="Metallo-depent_PP-like"/>
</dbReference>
<reference evidence="1" key="1">
    <citation type="submission" date="2012-04" db="EMBL/GenBank/DDBJ databases">
        <title>Finished genome of Dactylococcopsis salina PCC 8305.</title>
        <authorList>
            <consortium name="US DOE Joint Genome Institute"/>
            <person name="Gugger M."/>
            <person name="Coursin T."/>
            <person name="Rippka R."/>
            <person name="Tandeau De Marsac N."/>
            <person name="Huntemann M."/>
            <person name="Wei C.-L."/>
            <person name="Han J."/>
            <person name="Detter J.C."/>
            <person name="Han C."/>
            <person name="Tapia R."/>
            <person name="Daligault H."/>
            <person name="Chen A."/>
            <person name="Krypides N."/>
            <person name="Mavromatis K."/>
            <person name="Markowitz V."/>
            <person name="Szeto E."/>
            <person name="Ivanova N."/>
            <person name="Ovchinnikova G."/>
            <person name="Pagani I."/>
            <person name="Pati A."/>
            <person name="Goodwin L."/>
            <person name="Peters L."/>
            <person name="Pitluck S."/>
            <person name="Woyke T."/>
            <person name="Kerfeld C."/>
        </authorList>
    </citation>
    <scope>NUCLEOTIDE SEQUENCE [LARGE SCALE GENOMIC DNA]</scope>
    <source>
        <strain evidence="1">PCC 8305</strain>
    </source>
</reference>
<dbReference type="HOGENOM" id="CLU_1183069_0_0_3"/>
<gene>
    <name evidence="1" type="ORF">Dacsa_2633</name>
</gene>
<evidence type="ECO:0000313" key="2">
    <source>
        <dbReference type="Proteomes" id="UP000010482"/>
    </source>
</evidence>